<dbReference type="InterPro" id="IPR005467">
    <property type="entry name" value="His_kinase_dom"/>
</dbReference>
<comment type="subcellular location">
    <subcellularLocation>
        <location evidence="2">Membrane</location>
    </subcellularLocation>
</comment>
<proteinExistence type="predicted"/>
<dbReference type="Gene3D" id="6.10.340.10">
    <property type="match status" value="1"/>
</dbReference>
<keyword evidence="9 11" id="KW-0472">Membrane</keyword>
<dbReference type="SUPFAM" id="SSF47384">
    <property type="entry name" value="Homodimeric domain of signal transducing histidine kinase"/>
    <property type="match status" value="1"/>
</dbReference>
<dbReference type="SMART" id="SM00387">
    <property type="entry name" value="HATPase_c"/>
    <property type="match status" value="1"/>
</dbReference>
<evidence type="ECO:0000256" key="11">
    <source>
        <dbReference type="SAM" id="Phobius"/>
    </source>
</evidence>
<evidence type="ECO:0000256" key="1">
    <source>
        <dbReference type="ARBA" id="ARBA00000085"/>
    </source>
</evidence>
<evidence type="ECO:0000256" key="10">
    <source>
        <dbReference type="SAM" id="MobiDB-lite"/>
    </source>
</evidence>
<evidence type="ECO:0000259" key="12">
    <source>
        <dbReference type="PROSITE" id="PS50109"/>
    </source>
</evidence>
<feature type="transmembrane region" description="Helical" evidence="11">
    <location>
        <begin position="137"/>
        <end position="161"/>
    </location>
</feature>
<dbReference type="GO" id="GO:0000155">
    <property type="term" value="F:phosphorelay sensor kinase activity"/>
    <property type="evidence" value="ECO:0007669"/>
    <property type="project" value="InterPro"/>
</dbReference>
<protein>
    <recommendedName>
        <fullName evidence="3">histidine kinase</fullName>
        <ecNumber evidence="3">2.7.13.3</ecNumber>
    </recommendedName>
</protein>
<sequence>MRAKLGLRTRTALTIAAVSLLLVVVQSVAVVMLTEEQEDDLVTQILDGQLRRLEEQIRLGQVPELLAGEDLQGYLARTPDERSQVPAAFRDLPPGTTELERNGRELHIEVRRVGEATLYLVYDATPHEERVREFGHLMVLAVLTMAVITALLGYWVAGLLVRQVTDLARRVARLRTEDDAPPTAADYQDEEIASLAQAIADYHRRAAELLRREKEFTANASHELRTPLTAIKTGCELLVQDPSLSDKARRRVEALAGAAARMEESIRALLFLARETATPDAETINVREAVQEALVPLRETLRMRPDVHLEIDVGASATLETDRIALQLTVANLLKNAIAHTSHGQIRISFRGSVLEVSDTGSGIAEHDLPRIFDRFYRGQNGASTEGTGLGLAIVRSIADRLGWRIDVESQLGKGTRFRIEFPGSSSSLPPTPAPETGHG</sequence>
<feature type="domain" description="Histidine kinase" evidence="12">
    <location>
        <begin position="219"/>
        <end position="426"/>
    </location>
</feature>
<dbReference type="Pfam" id="PF00512">
    <property type="entry name" value="HisKA"/>
    <property type="match status" value="1"/>
</dbReference>
<evidence type="ECO:0000256" key="5">
    <source>
        <dbReference type="ARBA" id="ARBA00022679"/>
    </source>
</evidence>
<evidence type="ECO:0000256" key="2">
    <source>
        <dbReference type="ARBA" id="ARBA00004370"/>
    </source>
</evidence>
<dbReference type="InterPro" id="IPR003594">
    <property type="entry name" value="HATPase_dom"/>
</dbReference>
<dbReference type="RefSeq" id="WP_147799425.1">
    <property type="nucleotide sequence ID" value="NZ_VPFL01000007.1"/>
</dbReference>
<dbReference type="InterPro" id="IPR050428">
    <property type="entry name" value="TCS_sensor_his_kinase"/>
</dbReference>
<evidence type="ECO:0000256" key="3">
    <source>
        <dbReference type="ARBA" id="ARBA00012438"/>
    </source>
</evidence>
<dbReference type="PRINTS" id="PR00344">
    <property type="entry name" value="BCTRLSENSOR"/>
</dbReference>
<evidence type="ECO:0000313" key="13">
    <source>
        <dbReference type="EMBL" id="TXF12226.1"/>
    </source>
</evidence>
<dbReference type="InterPro" id="IPR036097">
    <property type="entry name" value="HisK_dim/P_sf"/>
</dbReference>
<dbReference type="Gene3D" id="1.10.287.130">
    <property type="match status" value="1"/>
</dbReference>
<dbReference type="PANTHER" id="PTHR45436:SF16">
    <property type="entry name" value="HISTIDINE KINASE"/>
    <property type="match status" value="1"/>
</dbReference>
<dbReference type="PANTHER" id="PTHR45436">
    <property type="entry name" value="SENSOR HISTIDINE KINASE YKOH"/>
    <property type="match status" value="1"/>
</dbReference>
<dbReference type="Pfam" id="PF02518">
    <property type="entry name" value="HATPase_c"/>
    <property type="match status" value="1"/>
</dbReference>
<keyword evidence="6 11" id="KW-0812">Transmembrane</keyword>
<dbReference type="Gene3D" id="3.30.565.10">
    <property type="entry name" value="Histidine kinase-like ATPase, C-terminal domain"/>
    <property type="match status" value="1"/>
</dbReference>
<dbReference type="PROSITE" id="PS50109">
    <property type="entry name" value="HIS_KIN"/>
    <property type="match status" value="1"/>
</dbReference>
<keyword evidence="7 13" id="KW-0418">Kinase</keyword>
<name>A0A5C7EVQ7_9PROT</name>
<evidence type="ECO:0000256" key="4">
    <source>
        <dbReference type="ARBA" id="ARBA00022553"/>
    </source>
</evidence>
<keyword evidence="8 11" id="KW-1133">Transmembrane helix</keyword>
<dbReference type="GO" id="GO:0005886">
    <property type="term" value="C:plasma membrane"/>
    <property type="evidence" value="ECO:0007669"/>
    <property type="project" value="TreeGrafter"/>
</dbReference>
<dbReference type="EMBL" id="VPFL01000007">
    <property type="protein sequence ID" value="TXF12226.1"/>
    <property type="molecule type" value="Genomic_DNA"/>
</dbReference>
<reference evidence="13 14" key="1">
    <citation type="submission" date="2019-08" db="EMBL/GenBank/DDBJ databases">
        <title>Pelomicrobium methylotrophicum gen. nov., sp. nov. a moderately thermophilic, facultatively anaerobic, lithoautotrophic and methylotrophic bacterium isolated from a terrestrial mud volcano.</title>
        <authorList>
            <person name="Slobodkina G.B."/>
            <person name="Merkel A.Y."/>
            <person name="Slobodkin A.I."/>
        </authorList>
    </citation>
    <scope>NUCLEOTIDE SEQUENCE [LARGE SCALE GENOMIC DNA]</scope>
    <source>
        <strain evidence="13 14">SM250</strain>
    </source>
</reference>
<dbReference type="InParanoid" id="A0A5C7EVQ7"/>
<dbReference type="CDD" id="cd00075">
    <property type="entry name" value="HATPase"/>
    <property type="match status" value="1"/>
</dbReference>
<comment type="caution">
    <text evidence="13">The sequence shown here is derived from an EMBL/GenBank/DDBJ whole genome shotgun (WGS) entry which is preliminary data.</text>
</comment>
<evidence type="ECO:0000256" key="6">
    <source>
        <dbReference type="ARBA" id="ARBA00022692"/>
    </source>
</evidence>
<keyword evidence="4" id="KW-0597">Phosphoprotein</keyword>
<dbReference type="InterPro" id="IPR036890">
    <property type="entry name" value="HATPase_C_sf"/>
</dbReference>
<evidence type="ECO:0000256" key="9">
    <source>
        <dbReference type="ARBA" id="ARBA00023136"/>
    </source>
</evidence>
<dbReference type="OrthoDB" id="9121563at2"/>
<evidence type="ECO:0000256" key="7">
    <source>
        <dbReference type="ARBA" id="ARBA00022777"/>
    </source>
</evidence>
<dbReference type="EC" id="2.7.13.3" evidence="3"/>
<evidence type="ECO:0000256" key="8">
    <source>
        <dbReference type="ARBA" id="ARBA00022989"/>
    </source>
</evidence>
<organism evidence="13 14">
    <name type="scientific">Pelomicrobium methylotrophicum</name>
    <dbReference type="NCBI Taxonomy" id="2602750"/>
    <lineage>
        <taxon>Bacteria</taxon>
        <taxon>Pseudomonadati</taxon>
        <taxon>Pseudomonadota</taxon>
        <taxon>Hydrogenophilia</taxon>
        <taxon>Hydrogenophilia incertae sedis</taxon>
        <taxon>Pelomicrobium</taxon>
    </lineage>
</organism>
<dbReference type="SUPFAM" id="SSF55874">
    <property type="entry name" value="ATPase domain of HSP90 chaperone/DNA topoisomerase II/histidine kinase"/>
    <property type="match status" value="1"/>
</dbReference>
<keyword evidence="14" id="KW-1185">Reference proteome</keyword>
<dbReference type="InterPro" id="IPR003661">
    <property type="entry name" value="HisK_dim/P_dom"/>
</dbReference>
<comment type="catalytic activity">
    <reaction evidence="1">
        <text>ATP + protein L-histidine = ADP + protein N-phospho-L-histidine.</text>
        <dbReference type="EC" id="2.7.13.3"/>
    </reaction>
</comment>
<accession>A0A5C7EVQ7</accession>
<dbReference type="AlphaFoldDB" id="A0A5C7EVQ7"/>
<gene>
    <name evidence="13" type="ORF">FR698_06735</name>
</gene>
<dbReference type="CDD" id="cd00082">
    <property type="entry name" value="HisKA"/>
    <property type="match status" value="1"/>
</dbReference>
<evidence type="ECO:0000313" key="14">
    <source>
        <dbReference type="Proteomes" id="UP000321201"/>
    </source>
</evidence>
<keyword evidence="5" id="KW-0808">Transferase</keyword>
<feature type="region of interest" description="Disordered" evidence="10">
    <location>
        <begin position="419"/>
        <end position="440"/>
    </location>
</feature>
<dbReference type="SMART" id="SM00388">
    <property type="entry name" value="HisKA"/>
    <property type="match status" value="1"/>
</dbReference>
<dbReference type="InterPro" id="IPR004358">
    <property type="entry name" value="Sig_transdc_His_kin-like_C"/>
</dbReference>
<dbReference type="Proteomes" id="UP000321201">
    <property type="component" value="Unassembled WGS sequence"/>
</dbReference>